<dbReference type="Gene3D" id="1.25.40.10">
    <property type="entry name" value="Tetratricopeptide repeat domain"/>
    <property type="match status" value="1"/>
</dbReference>
<dbReference type="InterPro" id="IPR011990">
    <property type="entry name" value="TPR-like_helical_dom_sf"/>
</dbReference>
<dbReference type="InterPro" id="IPR026039">
    <property type="entry name" value="YfgM"/>
</dbReference>
<dbReference type="InterPro" id="IPR018704">
    <property type="entry name" value="SecYEG/CpoB_TPR"/>
</dbReference>
<dbReference type="Proteomes" id="UP000502699">
    <property type="component" value="Chromosome"/>
</dbReference>
<evidence type="ECO:0000256" key="2">
    <source>
        <dbReference type="ARBA" id="ARBA00022475"/>
    </source>
</evidence>
<protein>
    <recommendedName>
        <fullName evidence="8">Ancillary SecYEG translocon subunit</fullName>
    </recommendedName>
</protein>
<dbReference type="EMBL" id="CP048029">
    <property type="protein sequence ID" value="QIK37420.1"/>
    <property type="molecule type" value="Genomic_DNA"/>
</dbReference>
<feature type="domain" description="Ancillary SecYEG translocon subunit/Cell division coordinator CpoB TPR" evidence="10">
    <location>
        <begin position="14"/>
        <end position="204"/>
    </location>
</feature>
<accession>A0A6G7VBY6</accession>
<name>A0A6G7VBY6_9GAMM</name>
<feature type="transmembrane region" description="Helical" evidence="9">
    <location>
        <begin position="21"/>
        <end position="41"/>
    </location>
</feature>
<dbReference type="PANTHER" id="PTHR38035">
    <property type="entry name" value="UPF0070 PROTEIN YFGM"/>
    <property type="match status" value="1"/>
</dbReference>
<evidence type="ECO:0000259" key="10">
    <source>
        <dbReference type="Pfam" id="PF09976"/>
    </source>
</evidence>
<keyword evidence="12" id="KW-1185">Reference proteome</keyword>
<proteinExistence type="inferred from homology"/>
<dbReference type="Pfam" id="PF09976">
    <property type="entry name" value="TPR_21"/>
    <property type="match status" value="1"/>
</dbReference>
<evidence type="ECO:0000256" key="1">
    <source>
        <dbReference type="ARBA" id="ARBA00004401"/>
    </source>
</evidence>
<evidence type="ECO:0000256" key="4">
    <source>
        <dbReference type="ARBA" id="ARBA00022989"/>
    </source>
</evidence>
<dbReference type="KEGG" id="cjap:GWK36_04840"/>
<evidence type="ECO:0000313" key="11">
    <source>
        <dbReference type="EMBL" id="QIK37420.1"/>
    </source>
</evidence>
<evidence type="ECO:0000256" key="6">
    <source>
        <dbReference type="ARBA" id="ARBA00023186"/>
    </source>
</evidence>
<organism evidence="11 12">
    <name type="scientific">Caldichromatium japonicum</name>
    <dbReference type="NCBI Taxonomy" id="2699430"/>
    <lineage>
        <taxon>Bacteria</taxon>
        <taxon>Pseudomonadati</taxon>
        <taxon>Pseudomonadota</taxon>
        <taxon>Gammaproteobacteria</taxon>
        <taxon>Chromatiales</taxon>
        <taxon>Chromatiaceae</taxon>
        <taxon>Caldichromatium</taxon>
    </lineage>
</organism>
<keyword evidence="6" id="KW-0143">Chaperone</keyword>
<keyword evidence="2" id="KW-1003">Cell membrane</keyword>
<keyword evidence="3 9" id="KW-0812">Transmembrane</keyword>
<dbReference type="GO" id="GO:0005886">
    <property type="term" value="C:plasma membrane"/>
    <property type="evidence" value="ECO:0007669"/>
    <property type="project" value="UniProtKB-SubCell"/>
</dbReference>
<keyword evidence="5 9" id="KW-0472">Membrane</keyword>
<sequence length="208" mass="22544">MQYETDEERLEAIKRWWKDNGTAIIAGALIGLGLIWGWRLWIGHQQQTATQASVLFEQLILAASDKQTEAVLKHSAALADAFGSTAYPALGALVAAKVLYEAGQVSEAMNQLQRAIDQAPDPAIARLAALRLARIQFAENQVEAAAKTIERYDTSPAFAADFAAVRGDIALTRGDRAAAESAYQRAIELGSPLAMLIRLKLDSLLPQN</sequence>
<evidence type="ECO:0000256" key="9">
    <source>
        <dbReference type="SAM" id="Phobius"/>
    </source>
</evidence>
<evidence type="ECO:0000313" key="12">
    <source>
        <dbReference type="Proteomes" id="UP000502699"/>
    </source>
</evidence>
<dbReference type="PANTHER" id="PTHR38035:SF1">
    <property type="entry name" value="ANCILLARY SECYEG TRANSLOCON SUBUNIT"/>
    <property type="match status" value="1"/>
</dbReference>
<gene>
    <name evidence="11" type="ORF">GWK36_04840</name>
</gene>
<dbReference type="SUPFAM" id="SSF81901">
    <property type="entry name" value="HCP-like"/>
    <property type="match status" value="1"/>
</dbReference>
<evidence type="ECO:0000256" key="5">
    <source>
        <dbReference type="ARBA" id="ARBA00023136"/>
    </source>
</evidence>
<reference evidence="12" key="1">
    <citation type="submission" date="2020-01" db="EMBL/GenBank/DDBJ databases">
        <title>Caldichromatium gen. nov., sp. nov., a thermophilic purple sulfur bacterium member of the family Chromatiaceae isolated from Nakabusa hot spring, Japan.</title>
        <authorList>
            <person name="Saini M.K."/>
            <person name="Hanada S."/>
            <person name="Tank M."/>
        </authorList>
    </citation>
    <scope>NUCLEOTIDE SEQUENCE [LARGE SCALE GENOMIC DNA]</scope>
    <source>
        <strain evidence="12">No.7</strain>
    </source>
</reference>
<comment type="subcellular location">
    <subcellularLocation>
        <location evidence="1">Cell membrane</location>
        <topology evidence="1">Single-pass type II membrane protein</topology>
    </subcellularLocation>
</comment>
<comment type="similarity">
    <text evidence="7">Belongs to the YfgM family.</text>
</comment>
<evidence type="ECO:0000256" key="7">
    <source>
        <dbReference type="ARBA" id="ARBA00024197"/>
    </source>
</evidence>
<dbReference type="GO" id="GO:0044877">
    <property type="term" value="F:protein-containing complex binding"/>
    <property type="evidence" value="ECO:0007669"/>
    <property type="project" value="InterPro"/>
</dbReference>
<dbReference type="PIRSF" id="PIRSF006170">
    <property type="entry name" value="YfgM"/>
    <property type="match status" value="1"/>
</dbReference>
<evidence type="ECO:0000256" key="3">
    <source>
        <dbReference type="ARBA" id="ARBA00022692"/>
    </source>
</evidence>
<evidence type="ECO:0000256" key="8">
    <source>
        <dbReference type="ARBA" id="ARBA00024235"/>
    </source>
</evidence>
<dbReference type="RefSeq" id="WP_166270189.1">
    <property type="nucleotide sequence ID" value="NZ_CP048029.1"/>
</dbReference>
<dbReference type="AlphaFoldDB" id="A0A6G7VBY6"/>
<keyword evidence="4 9" id="KW-1133">Transmembrane helix</keyword>